<dbReference type="STRING" id="1324314.BVG16_26730"/>
<dbReference type="InterPro" id="IPR036866">
    <property type="entry name" value="RibonucZ/Hydroxyglut_hydro"/>
</dbReference>
<evidence type="ECO:0000256" key="1">
    <source>
        <dbReference type="ARBA" id="ARBA00034221"/>
    </source>
</evidence>
<dbReference type="GO" id="GO:0016787">
    <property type="term" value="F:hydrolase activity"/>
    <property type="evidence" value="ECO:0007669"/>
    <property type="project" value="UniProtKB-KW"/>
</dbReference>
<evidence type="ECO:0000313" key="5">
    <source>
        <dbReference type="EMBL" id="OPA73691.1"/>
    </source>
</evidence>
<dbReference type="Proteomes" id="UP000190188">
    <property type="component" value="Unassembled WGS sequence"/>
</dbReference>
<comment type="catalytic activity">
    <reaction evidence="1">
        <text>3',5'-cyclic CMP + H2O = CMP + H(+)</text>
        <dbReference type="Rhea" id="RHEA:72675"/>
        <dbReference type="ChEBI" id="CHEBI:15377"/>
        <dbReference type="ChEBI" id="CHEBI:15378"/>
        <dbReference type="ChEBI" id="CHEBI:58003"/>
        <dbReference type="ChEBI" id="CHEBI:60377"/>
    </reaction>
    <physiologicalReaction direction="left-to-right" evidence="1">
        <dbReference type="Rhea" id="RHEA:72676"/>
    </physiologicalReaction>
</comment>
<dbReference type="SMART" id="SM00849">
    <property type="entry name" value="Lactamase_B"/>
    <property type="match status" value="1"/>
</dbReference>
<comment type="function">
    <text evidence="2">Counteracts the endogenous Pycsar antiviral defense system. Phosphodiesterase that enables metal-dependent hydrolysis of host cyclic nucleotide Pycsar defense signals such as cCMP and cUMP.</text>
</comment>
<dbReference type="EMBL" id="MSZX01000014">
    <property type="protein sequence ID" value="OPA73691.1"/>
    <property type="molecule type" value="Genomic_DNA"/>
</dbReference>
<sequence length="213" mass="25016">MEINKISNRNIVFTFSYDFNQNIHLILGTRYNYIIDTGLGHKCMEPILEYLGTERKPMIIINTHHHWDHIWGNGSFQNPIIISHRLCRDLINDKWDEMLDRYGKYCDGIVEKCLPTLVFENELYFPEDKVRLFYTPGHTIDSISVLDEEEKVINVGDNIGDSIEEILPSIYSKKEVFKDTILKYKELDAKTWISGHNVVFGKEVLDKIIYELK</sequence>
<feature type="domain" description="Metallo-beta-lactamase" evidence="4">
    <location>
        <begin position="20"/>
        <end position="196"/>
    </location>
</feature>
<name>A0A1T2X1C7_9BACL</name>
<comment type="catalytic activity">
    <reaction evidence="3">
        <text>3',5'-cyclic UMP + H2O = UMP + H(+)</text>
        <dbReference type="Rhea" id="RHEA:70575"/>
        <dbReference type="ChEBI" id="CHEBI:15377"/>
        <dbReference type="ChEBI" id="CHEBI:15378"/>
        <dbReference type="ChEBI" id="CHEBI:57865"/>
        <dbReference type="ChEBI" id="CHEBI:184387"/>
    </reaction>
    <physiologicalReaction direction="left-to-right" evidence="3">
        <dbReference type="Rhea" id="RHEA:70576"/>
    </physiologicalReaction>
</comment>
<evidence type="ECO:0000313" key="6">
    <source>
        <dbReference type="Proteomes" id="UP000190188"/>
    </source>
</evidence>
<dbReference type="AlphaFoldDB" id="A0A1T2X1C7"/>
<comment type="caution">
    <text evidence="5">The sequence shown here is derived from an EMBL/GenBank/DDBJ whole genome shotgun (WGS) entry which is preliminary data.</text>
</comment>
<evidence type="ECO:0000256" key="2">
    <source>
        <dbReference type="ARBA" id="ARBA00034301"/>
    </source>
</evidence>
<dbReference type="InterPro" id="IPR050855">
    <property type="entry name" value="NDM-1-like"/>
</dbReference>
<gene>
    <name evidence="5" type="ORF">BVG16_26730</name>
</gene>
<accession>A0A1T2X1C7</accession>
<protein>
    <submittedName>
        <fullName evidence="5">Zn-dependent hydrolase</fullName>
    </submittedName>
</protein>
<dbReference type="RefSeq" id="WP_078502256.1">
    <property type="nucleotide sequence ID" value="NZ_MSZX01000014.1"/>
</dbReference>
<evidence type="ECO:0000259" key="4">
    <source>
        <dbReference type="SMART" id="SM00849"/>
    </source>
</evidence>
<dbReference type="Pfam" id="PF00753">
    <property type="entry name" value="Lactamase_B"/>
    <property type="match status" value="1"/>
</dbReference>
<proteinExistence type="predicted"/>
<organism evidence="5 6">
    <name type="scientific">Paenibacillus selenitireducens</name>
    <dbReference type="NCBI Taxonomy" id="1324314"/>
    <lineage>
        <taxon>Bacteria</taxon>
        <taxon>Bacillati</taxon>
        <taxon>Bacillota</taxon>
        <taxon>Bacilli</taxon>
        <taxon>Bacillales</taxon>
        <taxon>Paenibacillaceae</taxon>
        <taxon>Paenibacillus</taxon>
    </lineage>
</organism>
<dbReference type="PANTHER" id="PTHR42951">
    <property type="entry name" value="METALLO-BETA-LACTAMASE DOMAIN-CONTAINING"/>
    <property type="match status" value="1"/>
</dbReference>
<keyword evidence="6" id="KW-1185">Reference proteome</keyword>
<dbReference type="OrthoDB" id="420651at2"/>
<dbReference type="InterPro" id="IPR001279">
    <property type="entry name" value="Metallo-B-lactamas"/>
</dbReference>
<evidence type="ECO:0000256" key="3">
    <source>
        <dbReference type="ARBA" id="ARBA00048505"/>
    </source>
</evidence>
<keyword evidence="5" id="KW-0378">Hydrolase</keyword>
<dbReference type="Gene3D" id="3.60.15.10">
    <property type="entry name" value="Ribonuclease Z/Hydroxyacylglutathione hydrolase-like"/>
    <property type="match status" value="1"/>
</dbReference>
<dbReference type="SUPFAM" id="SSF56281">
    <property type="entry name" value="Metallo-hydrolase/oxidoreductase"/>
    <property type="match status" value="1"/>
</dbReference>
<reference evidence="5 6" key="1">
    <citation type="submission" date="2017-01" db="EMBL/GenBank/DDBJ databases">
        <title>Genome analysis of Paenibacillus selenitrireducens ES3-24.</title>
        <authorList>
            <person name="Xu D."/>
            <person name="Yao R."/>
            <person name="Zheng S."/>
        </authorList>
    </citation>
    <scope>NUCLEOTIDE SEQUENCE [LARGE SCALE GENOMIC DNA]</scope>
    <source>
        <strain evidence="5 6">ES3-24</strain>
    </source>
</reference>